<dbReference type="SUPFAM" id="SSF54631">
    <property type="entry name" value="CBS-domain pair"/>
    <property type="match status" value="1"/>
</dbReference>
<organism evidence="4 5">
    <name type="scientific">Methanobacterium spitsbergense</name>
    <dbReference type="NCBI Taxonomy" id="2874285"/>
    <lineage>
        <taxon>Archaea</taxon>
        <taxon>Methanobacteriati</taxon>
        <taxon>Methanobacteriota</taxon>
        <taxon>Methanomada group</taxon>
        <taxon>Methanobacteria</taxon>
        <taxon>Methanobacteriales</taxon>
        <taxon>Methanobacteriaceae</taxon>
        <taxon>Methanobacterium</taxon>
    </lineage>
</organism>
<dbReference type="SMART" id="SM00116">
    <property type="entry name" value="CBS"/>
    <property type="match status" value="2"/>
</dbReference>
<keyword evidence="1 2" id="KW-0129">CBS domain</keyword>
<sequence>MNIEDAMQKDVIKFHELDKIVDVAQSFRENKISGAPVVDDENKVVGVISEGDIMRLIEVHSPKINLILPAPLDLIELPIRMKHELNEIAEDMEKAGSTVIDQIMTRKIIKIGPDASISDAAELMDSHKVKRLPVVDNEGKLIGIITRGDIIGAMVRGDE</sequence>
<evidence type="ECO:0000313" key="4">
    <source>
        <dbReference type="EMBL" id="MBZ2165686.1"/>
    </source>
</evidence>
<dbReference type="InterPro" id="IPR046342">
    <property type="entry name" value="CBS_dom_sf"/>
</dbReference>
<evidence type="ECO:0000256" key="1">
    <source>
        <dbReference type="ARBA" id="ARBA00023122"/>
    </source>
</evidence>
<gene>
    <name evidence="4" type="ORF">K8N75_06490</name>
</gene>
<dbReference type="AlphaFoldDB" id="A0A8T5UUS6"/>
<dbReference type="InterPro" id="IPR000644">
    <property type="entry name" value="CBS_dom"/>
</dbReference>
<protein>
    <submittedName>
        <fullName evidence="4">CBS domain-containing protein</fullName>
    </submittedName>
</protein>
<feature type="domain" description="CBS" evidence="3">
    <location>
        <begin position="7"/>
        <end position="66"/>
    </location>
</feature>
<dbReference type="PANTHER" id="PTHR43080">
    <property type="entry name" value="CBS DOMAIN-CONTAINING PROTEIN CBSX3, MITOCHONDRIAL"/>
    <property type="match status" value="1"/>
</dbReference>
<keyword evidence="5" id="KW-1185">Reference proteome</keyword>
<dbReference type="PANTHER" id="PTHR43080:SF2">
    <property type="entry name" value="CBS DOMAIN-CONTAINING PROTEIN"/>
    <property type="match status" value="1"/>
</dbReference>
<feature type="domain" description="CBS" evidence="3">
    <location>
        <begin position="104"/>
        <end position="159"/>
    </location>
</feature>
<dbReference type="RefSeq" id="WP_048190010.1">
    <property type="nucleotide sequence ID" value="NZ_JAIOUQ010000007.1"/>
</dbReference>
<accession>A0A8T5UUS6</accession>
<dbReference type="PROSITE" id="PS51371">
    <property type="entry name" value="CBS"/>
    <property type="match status" value="2"/>
</dbReference>
<name>A0A8T5UUS6_9EURY</name>
<reference evidence="5" key="1">
    <citation type="journal article" date="2022" name="Microbiol. Resour. Announc.">
        <title>Draft Genome Sequence of a Methanogenic Archaeon from West Spitsbergen Permafrost.</title>
        <authorList>
            <person name="Trubitsyn V."/>
            <person name="Rivkina E."/>
            <person name="Shcherbakova V."/>
        </authorList>
    </citation>
    <scope>NUCLEOTIDE SEQUENCE [LARGE SCALE GENOMIC DNA]</scope>
    <source>
        <strain evidence="5">VT</strain>
    </source>
</reference>
<comment type="caution">
    <text evidence="4">The sequence shown here is derived from an EMBL/GenBank/DDBJ whole genome shotgun (WGS) entry which is preliminary data.</text>
</comment>
<evidence type="ECO:0000256" key="2">
    <source>
        <dbReference type="PROSITE-ProRule" id="PRU00703"/>
    </source>
</evidence>
<evidence type="ECO:0000259" key="3">
    <source>
        <dbReference type="PROSITE" id="PS51371"/>
    </source>
</evidence>
<evidence type="ECO:0000313" key="5">
    <source>
        <dbReference type="Proteomes" id="UP000825933"/>
    </source>
</evidence>
<dbReference type="Gene3D" id="3.10.580.10">
    <property type="entry name" value="CBS-domain"/>
    <property type="match status" value="1"/>
</dbReference>
<dbReference type="EMBL" id="JAIOUQ010000007">
    <property type="protein sequence ID" value="MBZ2165686.1"/>
    <property type="molecule type" value="Genomic_DNA"/>
</dbReference>
<dbReference type="CDD" id="cd04586">
    <property type="entry name" value="CBS_pair_BON_assoc"/>
    <property type="match status" value="1"/>
</dbReference>
<dbReference type="InterPro" id="IPR051257">
    <property type="entry name" value="Diverse_CBS-Domain"/>
</dbReference>
<dbReference type="Pfam" id="PF00571">
    <property type="entry name" value="CBS"/>
    <property type="match status" value="2"/>
</dbReference>
<dbReference type="Proteomes" id="UP000825933">
    <property type="component" value="Unassembled WGS sequence"/>
</dbReference>
<proteinExistence type="predicted"/>